<accession>A0A6G9YEW5</accession>
<name>A0A6G9YEW5_9NOCA</name>
<evidence type="ECO:0000313" key="9">
    <source>
        <dbReference type="EMBL" id="QIS11586.1"/>
    </source>
</evidence>
<dbReference type="PANTHER" id="PTHR46696:SF4">
    <property type="entry name" value="BIOTIN BIOSYNTHESIS CYTOCHROME P450"/>
    <property type="match status" value="1"/>
</dbReference>
<dbReference type="PROSITE" id="PS00086">
    <property type="entry name" value="CYTOCHROME_P450"/>
    <property type="match status" value="1"/>
</dbReference>
<dbReference type="GO" id="GO:0036199">
    <property type="term" value="F:cholest-4-en-3-one 26-monooxygenase activity"/>
    <property type="evidence" value="ECO:0007669"/>
    <property type="project" value="TreeGrafter"/>
</dbReference>
<keyword evidence="3 8" id="KW-0349">Heme</keyword>
<keyword evidence="10" id="KW-1185">Reference proteome</keyword>
<evidence type="ECO:0000313" key="10">
    <source>
        <dbReference type="Proteomes" id="UP000503540"/>
    </source>
</evidence>
<dbReference type="PANTHER" id="PTHR46696">
    <property type="entry name" value="P450, PUTATIVE (EUROFUNG)-RELATED"/>
    <property type="match status" value="1"/>
</dbReference>
<evidence type="ECO:0000256" key="5">
    <source>
        <dbReference type="ARBA" id="ARBA00023002"/>
    </source>
</evidence>
<evidence type="ECO:0000256" key="4">
    <source>
        <dbReference type="ARBA" id="ARBA00022723"/>
    </source>
</evidence>
<evidence type="ECO:0000256" key="3">
    <source>
        <dbReference type="ARBA" id="ARBA00022617"/>
    </source>
</evidence>
<dbReference type="Gene3D" id="1.10.630.10">
    <property type="entry name" value="Cytochrome P450"/>
    <property type="match status" value="1"/>
</dbReference>
<keyword evidence="7 8" id="KW-0503">Monooxygenase</keyword>
<evidence type="ECO:0000256" key="2">
    <source>
        <dbReference type="ARBA" id="ARBA00010617"/>
    </source>
</evidence>
<dbReference type="PRINTS" id="PR00359">
    <property type="entry name" value="BP450"/>
</dbReference>
<evidence type="ECO:0000256" key="7">
    <source>
        <dbReference type="ARBA" id="ARBA00023033"/>
    </source>
</evidence>
<comment type="cofactor">
    <cofactor evidence="1">
        <name>heme</name>
        <dbReference type="ChEBI" id="CHEBI:30413"/>
    </cofactor>
</comment>
<dbReference type="GO" id="GO:0005506">
    <property type="term" value="F:iron ion binding"/>
    <property type="evidence" value="ECO:0007669"/>
    <property type="project" value="InterPro"/>
</dbReference>
<dbReference type="InterPro" id="IPR036396">
    <property type="entry name" value="Cyt_P450_sf"/>
</dbReference>
<evidence type="ECO:0000256" key="8">
    <source>
        <dbReference type="RuleBase" id="RU000461"/>
    </source>
</evidence>
<dbReference type="GO" id="GO:0008395">
    <property type="term" value="F:steroid hydroxylase activity"/>
    <property type="evidence" value="ECO:0007669"/>
    <property type="project" value="TreeGrafter"/>
</dbReference>
<protein>
    <submittedName>
        <fullName evidence="9">Cytochrome P450</fullName>
    </submittedName>
</protein>
<dbReference type="Pfam" id="PF00067">
    <property type="entry name" value="p450"/>
    <property type="match status" value="1"/>
</dbReference>
<dbReference type="Proteomes" id="UP000503540">
    <property type="component" value="Chromosome"/>
</dbReference>
<dbReference type="SUPFAM" id="SSF48264">
    <property type="entry name" value="Cytochrome P450"/>
    <property type="match status" value="1"/>
</dbReference>
<dbReference type="GO" id="GO:0020037">
    <property type="term" value="F:heme binding"/>
    <property type="evidence" value="ECO:0007669"/>
    <property type="project" value="InterPro"/>
</dbReference>
<keyword evidence="5 8" id="KW-0560">Oxidoreductase</keyword>
<keyword evidence="4 8" id="KW-0479">Metal-binding</keyword>
<dbReference type="AlphaFoldDB" id="A0A6G9YEW5"/>
<gene>
    <name evidence="9" type="ORF">F5544_18575</name>
</gene>
<evidence type="ECO:0000256" key="1">
    <source>
        <dbReference type="ARBA" id="ARBA00001971"/>
    </source>
</evidence>
<dbReference type="InterPro" id="IPR017972">
    <property type="entry name" value="Cyt_P450_CS"/>
</dbReference>
<proteinExistence type="inferred from homology"/>
<dbReference type="GO" id="GO:0006707">
    <property type="term" value="P:cholesterol catabolic process"/>
    <property type="evidence" value="ECO:0007669"/>
    <property type="project" value="TreeGrafter"/>
</dbReference>
<dbReference type="EMBL" id="CP046172">
    <property type="protein sequence ID" value="QIS11586.1"/>
    <property type="molecule type" value="Genomic_DNA"/>
</dbReference>
<dbReference type="RefSeq" id="WP_167474378.1">
    <property type="nucleotide sequence ID" value="NZ_CP046172.1"/>
</dbReference>
<dbReference type="CDD" id="cd11033">
    <property type="entry name" value="CYP142-like"/>
    <property type="match status" value="1"/>
</dbReference>
<organism evidence="9 10">
    <name type="scientific">Nocardia arthritidis</name>
    <dbReference type="NCBI Taxonomy" id="228602"/>
    <lineage>
        <taxon>Bacteria</taxon>
        <taxon>Bacillati</taxon>
        <taxon>Actinomycetota</taxon>
        <taxon>Actinomycetes</taxon>
        <taxon>Mycobacteriales</taxon>
        <taxon>Nocardiaceae</taxon>
        <taxon>Nocardia</taxon>
    </lineage>
</organism>
<reference evidence="9 10" key="1">
    <citation type="journal article" date="2019" name="ACS Chem. Biol.">
        <title>Identification and Mobilization of a Cryptic Antibiotic Biosynthesis Gene Locus from a Human-Pathogenic Nocardia Isolate.</title>
        <authorList>
            <person name="Herisse M."/>
            <person name="Ishida K."/>
            <person name="Porter J.L."/>
            <person name="Howden B."/>
            <person name="Hertweck C."/>
            <person name="Stinear T.P."/>
            <person name="Pidot S.J."/>
        </authorList>
    </citation>
    <scope>NUCLEOTIDE SEQUENCE [LARGE SCALE GENOMIC DNA]</scope>
    <source>
        <strain evidence="9 10">AUSMDU00012717</strain>
    </source>
</reference>
<dbReference type="InterPro" id="IPR002397">
    <property type="entry name" value="Cyt_P450_B"/>
</dbReference>
<comment type="similarity">
    <text evidence="2 8">Belongs to the cytochrome P450 family.</text>
</comment>
<dbReference type="InterPro" id="IPR001128">
    <property type="entry name" value="Cyt_P450"/>
</dbReference>
<evidence type="ECO:0000256" key="6">
    <source>
        <dbReference type="ARBA" id="ARBA00023004"/>
    </source>
</evidence>
<dbReference type="KEGG" id="nah:F5544_18575"/>
<sequence>MTRNDIDDTTAIFHPDSYVRGVPHEAFARLRQAAAAVWVEEPAVDHLAPGPGFWAVLRHAEAQVVLRTPRLFSSSRGLTQIYDATPQLLGPLRRMMINMDPPDHGRIRGLLARSFTPRAVAMLEERIREHADRLVAALARRGTADFARDIAADLPLLSLADLLGIPESDRWLMFDWSNRVIGLLDAEYNASDAFDVANASPMARTALRVRPQPDADGRMPDSRHPFGMADLYAYARELGEYRRRHPGDDIMSILLQQADRVTLDEFEQVFFLFSVAGNETVRNALPGGMFALLSHPDEYRRLRADPGLLDSAVEEMLRWWSPVTQFRRTADADTTLGNVPIEEGDKVVVFFASANRDERVFADPDRFDITRDPNPHLAFGHGPHFCIAAHLARTQMRAMFAAVLEQLGEVELAGEPQRLRSNFQNGIKHLPIEWRTT</sequence>
<keyword evidence="6 8" id="KW-0408">Iron</keyword>